<evidence type="ECO:0000313" key="1">
    <source>
        <dbReference type="EMBL" id="QEX16840.1"/>
    </source>
</evidence>
<name>A0A5J6MKM8_9PROT</name>
<proteinExistence type="predicted"/>
<protein>
    <submittedName>
        <fullName evidence="1">Uncharacterized protein</fullName>
    </submittedName>
</protein>
<reference evidence="1 2" key="1">
    <citation type="submission" date="2019-08" db="EMBL/GenBank/DDBJ databases">
        <title>Hyperibacter terrae gen. nov., sp. nov. and Hyperibacter viscosus sp. nov., two new members in the family Rhodospirillaceae isolated from the rhizosphere of Hypericum perforatum.</title>
        <authorList>
            <person name="Noviana Z."/>
        </authorList>
    </citation>
    <scope>NUCLEOTIDE SEQUENCE [LARGE SCALE GENOMIC DNA]</scope>
    <source>
        <strain evidence="1 2">R5913</strain>
    </source>
</reference>
<dbReference type="KEGG" id="htq:FRZ44_21350"/>
<dbReference type="Proteomes" id="UP000326202">
    <property type="component" value="Chromosome"/>
</dbReference>
<accession>A0A5J6MKM8</accession>
<dbReference type="EMBL" id="CP042906">
    <property type="protein sequence ID" value="QEX16840.1"/>
    <property type="molecule type" value="Genomic_DNA"/>
</dbReference>
<organism evidence="1 2">
    <name type="scientific">Hypericibacter terrae</name>
    <dbReference type="NCBI Taxonomy" id="2602015"/>
    <lineage>
        <taxon>Bacteria</taxon>
        <taxon>Pseudomonadati</taxon>
        <taxon>Pseudomonadota</taxon>
        <taxon>Alphaproteobacteria</taxon>
        <taxon>Rhodospirillales</taxon>
        <taxon>Dongiaceae</taxon>
        <taxon>Hypericibacter</taxon>
    </lineage>
</organism>
<evidence type="ECO:0000313" key="2">
    <source>
        <dbReference type="Proteomes" id="UP000326202"/>
    </source>
</evidence>
<gene>
    <name evidence="1" type="ORF">FRZ44_21350</name>
</gene>
<keyword evidence="2" id="KW-1185">Reference proteome</keyword>
<dbReference type="AlphaFoldDB" id="A0A5J6MKM8"/>
<sequence length="89" mass="10114">MSDRDLARFASQAAQDFASFQREASAAHDRAKNQPVGDAYRMTFVPPPEWGAVTERIETTYMGAPAVYLRFANHDPIWRLRVPVRGFDN</sequence>